<gene>
    <name evidence="2" type="ORF">PC9H_009124</name>
</gene>
<protein>
    <submittedName>
        <fullName evidence="2">Uncharacterized protein</fullName>
    </submittedName>
</protein>
<feature type="compositionally biased region" description="Low complexity" evidence="1">
    <location>
        <begin position="72"/>
        <end position="96"/>
    </location>
</feature>
<keyword evidence="3" id="KW-1185">Reference proteome</keyword>
<evidence type="ECO:0000313" key="3">
    <source>
        <dbReference type="Proteomes" id="UP000623687"/>
    </source>
</evidence>
<feature type="region of interest" description="Disordered" evidence="1">
    <location>
        <begin position="65"/>
        <end position="96"/>
    </location>
</feature>
<name>A0A8H6ZQ44_PLEOS</name>
<accession>A0A8H6ZQ44</accession>
<evidence type="ECO:0000313" key="2">
    <source>
        <dbReference type="EMBL" id="KAF7426755.1"/>
    </source>
</evidence>
<dbReference type="Proteomes" id="UP000623687">
    <property type="component" value="Unassembled WGS sequence"/>
</dbReference>
<dbReference type="RefSeq" id="XP_036630059.1">
    <property type="nucleotide sequence ID" value="XM_036778631.1"/>
</dbReference>
<dbReference type="OrthoDB" id="1725934at2759"/>
<dbReference type="EMBL" id="JACETU010000006">
    <property type="protein sequence ID" value="KAF7426755.1"/>
    <property type="molecule type" value="Genomic_DNA"/>
</dbReference>
<comment type="caution">
    <text evidence="2">The sequence shown here is derived from an EMBL/GenBank/DDBJ whole genome shotgun (WGS) entry which is preliminary data.</text>
</comment>
<dbReference type="AlphaFoldDB" id="A0A8H6ZQ44"/>
<feature type="region of interest" description="Disordered" evidence="1">
    <location>
        <begin position="1"/>
        <end position="24"/>
    </location>
</feature>
<evidence type="ECO:0000256" key="1">
    <source>
        <dbReference type="SAM" id="MobiDB-lite"/>
    </source>
</evidence>
<reference evidence="2" key="1">
    <citation type="submission" date="2019-07" db="EMBL/GenBank/DDBJ databases">
        <authorList>
            <person name="Palmer J.M."/>
        </authorList>
    </citation>
    <scope>NUCLEOTIDE SEQUENCE</scope>
    <source>
        <strain evidence="2">PC9</strain>
    </source>
</reference>
<organism evidence="2 3">
    <name type="scientific">Pleurotus ostreatus</name>
    <name type="common">Oyster mushroom</name>
    <name type="synonym">White-rot fungus</name>
    <dbReference type="NCBI Taxonomy" id="5322"/>
    <lineage>
        <taxon>Eukaryota</taxon>
        <taxon>Fungi</taxon>
        <taxon>Dikarya</taxon>
        <taxon>Basidiomycota</taxon>
        <taxon>Agaricomycotina</taxon>
        <taxon>Agaricomycetes</taxon>
        <taxon>Agaricomycetidae</taxon>
        <taxon>Agaricales</taxon>
        <taxon>Pleurotineae</taxon>
        <taxon>Pleurotaceae</taxon>
        <taxon>Pleurotus</taxon>
    </lineage>
</organism>
<sequence>MTSGPAALIHPYPNASSPPPLLATPTHKQWYDKLAEALLGDDDDAPRSSQFRCVKCDRLNASVRSKREARRSVSLSAASSFAASSPAASPHQSSSD</sequence>
<proteinExistence type="predicted"/>
<dbReference type="GeneID" id="59378942"/>
<dbReference type="VEuPathDB" id="FungiDB:PC9H_009124"/>